<dbReference type="EMBL" id="KV426131">
    <property type="protein sequence ID" value="KZV87252.1"/>
    <property type="molecule type" value="Genomic_DNA"/>
</dbReference>
<feature type="compositionally biased region" description="Polar residues" evidence="1">
    <location>
        <begin position="1"/>
        <end position="34"/>
    </location>
</feature>
<dbReference type="AlphaFoldDB" id="A0A165ELZ5"/>
<gene>
    <name evidence="2" type="ORF">EXIGLDRAFT_206928</name>
</gene>
<evidence type="ECO:0000313" key="2">
    <source>
        <dbReference type="EMBL" id="KZV87252.1"/>
    </source>
</evidence>
<organism evidence="2 3">
    <name type="scientific">Exidia glandulosa HHB12029</name>
    <dbReference type="NCBI Taxonomy" id="1314781"/>
    <lineage>
        <taxon>Eukaryota</taxon>
        <taxon>Fungi</taxon>
        <taxon>Dikarya</taxon>
        <taxon>Basidiomycota</taxon>
        <taxon>Agaricomycotina</taxon>
        <taxon>Agaricomycetes</taxon>
        <taxon>Auriculariales</taxon>
        <taxon>Exidiaceae</taxon>
        <taxon>Exidia</taxon>
    </lineage>
</organism>
<evidence type="ECO:0000256" key="1">
    <source>
        <dbReference type="SAM" id="MobiDB-lite"/>
    </source>
</evidence>
<feature type="region of interest" description="Disordered" evidence="1">
    <location>
        <begin position="1"/>
        <end position="324"/>
    </location>
</feature>
<accession>A0A165ELZ5</accession>
<evidence type="ECO:0000313" key="3">
    <source>
        <dbReference type="Proteomes" id="UP000077266"/>
    </source>
</evidence>
<keyword evidence="3" id="KW-1185">Reference proteome</keyword>
<feature type="compositionally biased region" description="Low complexity" evidence="1">
    <location>
        <begin position="46"/>
        <end position="66"/>
    </location>
</feature>
<dbReference type="Proteomes" id="UP000077266">
    <property type="component" value="Unassembled WGS sequence"/>
</dbReference>
<feature type="region of interest" description="Disordered" evidence="1">
    <location>
        <begin position="415"/>
        <end position="436"/>
    </location>
</feature>
<name>A0A165ELZ5_EXIGL</name>
<feature type="compositionally biased region" description="Basic and acidic residues" evidence="1">
    <location>
        <begin position="93"/>
        <end position="107"/>
    </location>
</feature>
<feature type="compositionally biased region" description="Polar residues" evidence="1">
    <location>
        <begin position="151"/>
        <end position="164"/>
    </location>
</feature>
<feature type="compositionally biased region" description="Low complexity" evidence="1">
    <location>
        <begin position="169"/>
        <end position="193"/>
    </location>
</feature>
<feature type="compositionally biased region" description="Gly residues" evidence="1">
    <location>
        <begin position="344"/>
        <end position="355"/>
    </location>
</feature>
<feature type="region of interest" description="Disordered" evidence="1">
    <location>
        <begin position="338"/>
        <end position="373"/>
    </location>
</feature>
<feature type="compositionally biased region" description="Basic and acidic residues" evidence="1">
    <location>
        <begin position="229"/>
        <end position="253"/>
    </location>
</feature>
<sequence>MSSAVPPSPYTTTARNQSMPAVPTQAQAQRTPPLSQVPVIVPMYGTPPTTTTSTTAAQALQQTPSSVRRVPPPAYRSHSYQDPSELDAAGGEYHARAPDPSDVEKGESPYAAQVAAETGKPVGAPHARVQRAAPTSTGPQPPTPTRPLHQHSLSSYSTTGRTQQPSPPASTTGSNNNNNNNMYNNYPPHSSSPQQIHQGSSPSPPFKYDSHHPGQQIHRVNSRQLLGEGKTRTPDRTLPFKEEADNDEHDHDHRAQHRLSGNWDYAPDPHPQQVYLPPQVQPPHPPYGGLAVSVPDDTNTAVDDTDTDSDSDLPPQHQHQTHVHHPRNLAELKNMSHHLQEPSEGGGGGGVGGTSSSGTPRSPTNGLPHQQQQQQFAPIGMGFAGHHQQQQPPLPHHQQMVDLRTLPAHVQQMIAHQQQHGGDGTGTGTGSMMSSTSSAYPMAHVQYDITTNQFDPEVFRETTVAQLTGEYGNGNRKTS</sequence>
<feature type="compositionally biased region" description="Low complexity" evidence="1">
    <location>
        <begin position="356"/>
        <end position="373"/>
    </location>
</feature>
<dbReference type="InParanoid" id="A0A165ELZ5"/>
<proteinExistence type="predicted"/>
<protein>
    <submittedName>
        <fullName evidence="2">Uncharacterized protein</fullName>
    </submittedName>
</protein>
<reference evidence="2 3" key="1">
    <citation type="journal article" date="2016" name="Mol. Biol. Evol.">
        <title>Comparative Genomics of Early-Diverging Mushroom-Forming Fungi Provides Insights into the Origins of Lignocellulose Decay Capabilities.</title>
        <authorList>
            <person name="Nagy L.G."/>
            <person name="Riley R."/>
            <person name="Tritt A."/>
            <person name="Adam C."/>
            <person name="Daum C."/>
            <person name="Floudas D."/>
            <person name="Sun H."/>
            <person name="Yadav J.S."/>
            <person name="Pangilinan J."/>
            <person name="Larsson K.H."/>
            <person name="Matsuura K."/>
            <person name="Barry K."/>
            <person name="Labutti K."/>
            <person name="Kuo R."/>
            <person name="Ohm R.A."/>
            <person name="Bhattacharya S.S."/>
            <person name="Shirouzu T."/>
            <person name="Yoshinaga Y."/>
            <person name="Martin F.M."/>
            <person name="Grigoriev I.V."/>
            <person name="Hibbett D.S."/>
        </authorList>
    </citation>
    <scope>NUCLEOTIDE SEQUENCE [LARGE SCALE GENOMIC DNA]</scope>
    <source>
        <strain evidence="2 3">HHB12029</strain>
    </source>
</reference>